<accession>A0A5B7ED05</accession>
<keyword evidence="1" id="KW-0472">Membrane</keyword>
<organism evidence="2 3">
    <name type="scientific">Portunus trituberculatus</name>
    <name type="common">Swimming crab</name>
    <name type="synonym">Neptunus trituberculatus</name>
    <dbReference type="NCBI Taxonomy" id="210409"/>
    <lineage>
        <taxon>Eukaryota</taxon>
        <taxon>Metazoa</taxon>
        <taxon>Ecdysozoa</taxon>
        <taxon>Arthropoda</taxon>
        <taxon>Crustacea</taxon>
        <taxon>Multicrustacea</taxon>
        <taxon>Malacostraca</taxon>
        <taxon>Eumalacostraca</taxon>
        <taxon>Eucarida</taxon>
        <taxon>Decapoda</taxon>
        <taxon>Pleocyemata</taxon>
        <taxon>Brachyura</taxon>
        <taxon>Eubrachyura</taxon>
        <taxon>Portunoidea</taxon>
        <taxon>Portunidae</taxon>
        <taxon>Portuninae</taxon>
        <taxon>Portunus</taxon>
    </lineage>
</organism>
<dbReference type="Proteomes" id="UP000324222">
    <property type="component" value="Unassembled WGS sequence"/>
</dbReference>
<evidence type="ECO:0000313" key="3">
    <source>
        <dbReference type="Proteomes" id="UP000324222"/>
    </source>
</evidence>
<name>A0A5B7ED05_PORTR</name>
<feature type="transmembrane region" description="Helical" evidence="1">
    <location>
        <begin position="51"/>
        <end position="68"/>
    </location>
</feature>
<dbReference type="EMBL" id="VSRR010002548">
    <property type="protein sequence ID" value="MPC32031.1"/>
    <property type="molecule type" value="Genomic_DNA"/>
</dbReference>
<reference evidence="2 3" key="1">
    <citation type="submission" date="2019-05" db="EMBL/GenBank/DDBJ databases">
        <title>Another draft genome of Portunus trituberculatus and its Hox gene families provides insights of decapod evolution.</title>
        <authorList>
            <person name="Jeong J.-H."/>
            <person name="Song I."/>
            <person name="Kim S."/>
            <person name="Choi T."/>
            <person name="Kim D."/>
            <person name="Ryu S."/>
            <person name="Kim W."/>
        </authorList>
    </citation>
    <scope>NUCLEOTIDE SEQUENCE [LARGE SCALE GENOMIC DNA]</scope>
    <source>
        <tissue evidence="2">Muscle</tissue>
    </source>
</reference>
<protein>
    <submittedName>
        <fullName evidence="2">Uncharacterized protein</fullName>
    </submittedName>
</protein>
<dbReference type="AlphaFoldDB" id="A0A5B7ED05"/>
<keyword evidence="1" id="KW-1133">Transmembrane helix</keyword>
<keyword evidence="1" id="KW-0812">Transmembrane</keyword>
<sequence>MQCDPEGFTPRRVSFQDKTQVIAHASPASIPCLAGTWLVAARRSRDIPHHLYILFLSSVFASALFPSLQRTYEQIQIESSSNVMPHDHKLAAHYHSSHTRYSHPCHRALSCRPHSNHRRHHHHHHQNHRDLISGINILKPPSPHCLWW</sequence>
<evidence type="ECO:0000313" key="2">
    <source>
        <dbReference type="EMBL" id="MPC32031.1"/>
    </source>
</evidence>
<proteinExistence type="predicted"/>
<keyword evidence="3" id="KW-1185">Reference proteome</keyword>
<evidence type="ECO:0000256" key="1">
    <source>
        <dbReference type="SAM" id="Phobius"/>
    </source>
</evidence>
<comment type="caution">
    <text evidence="2">The sequence shown here is derived from an EMBL/GenBank/DDBJ whole genome shotgun (WGS) entry which is preliminary data.</text>
</comment>
<feature type="transmembrane region" description="Helical" evidence="1">
    <location>
        <begin position="21"/>
        <end position="39"/>
    </location>
</feature>
<gene>
    <name evidence="2" type="ORF">E2C01_025333</name>
</gene>